<protein>
    <recommendedName>
        <fullName evidence="2">FHA domain-containing protein</fullName>
    </recommendedName>
</protein>
<keyword evidence="1" id="KW-1133">Transmembrane helix</keyword>
<dbReference type="AlphaFoldDB" id="A0A2S7USJ1"/>
<evidence type="ECO:0000313" key="3">
    <source>
        <dbReference type="EMBL" id="PQJ52241.1"/>
    </source>
</evidence>
<dbReference type="RefSeq" id="WP_105050695.1">
    <property type="nucleotide sequence ID" value="NZ_BMYG01000005.1"/>
</dbReference>
<sequence length="327" mass="36287">MEIIIELITRNNKVKSFQKLSGDSIKIGRSYENDFILQDEHISPHHAEIVQAENGSLVLIDKCSVNGIRDNKNKDVGAQVNLKSGDVVTIGKHLIRIVLPHHPIAKTKKLNPLEDIASHANQWYLALFAALVFFSSMLVKSYFSAIDDIIWTKLFATALLVTIGLMLFPLLIALSARVFKKDVKFFTAVVFSFTMFVAWQITAGLGQLLLFNWGDSGLVNLGADLVEFVMMVLFFCGCFYLASNMSLKRISIVSCSLVVSIAALFYFSSQDDGAVQPYPMSYAVVLPSGMLLNSAISTEQSVDQFDALFDSALTEAKQRNKEADEHE</sequence>
<feature type="transmembrane region" description="Helical" evidence="1">
    <location>
        <begin position="149"/>
        <end position="173"/>
    </location>
</feature>
<feature type="transmembrane region" description="Helical" evidence="1">
    <location>
        <begin position="185"/>
        <end position="205"/>
    </location>
</feature>
<keyword evidence="1" id="KW-0812">Transmembrane</keyword>
<accession>A0A2S7USJ1</accession>
<dbReference type="CDD" id="cd00060">
    <property type="entry name" value="FHA"/>
    <property type="match status" value="1"/>
</dbReference>
<name>A0A2S7USJ1_9GAMM</name>
<proteinExistence type="predicted"/>
<gene>
    <name evidence="3" type="ORF">BTO11_00255</name>
</gene>
<keyword evidence="4" id="KW-1185">Reference proteome</keyword>
<dbReference type="PROSITE" id="PS50006">
    <property type="entry name" value="FHA_DOMAIN"/>
    <property type="match status" value="1"/>
</dbReference>
<dbReference type="Pfam" id="PF00498">
    <property type="entry name" value="FHA"/>
    <property type="match status" value="1"/>
</dbReference>
<organism evidence="3 4">
    <name type="scientific">Psychrosphaera saromensis</name>
    <dbReference type="NCBI Taxonomy" id="716813"/>
    <lineage>
        <taxon>Bacteria</taxon>
        <taxon>Pseudomonadati</taxon>
        <taxon>Pseudomonadota</taxon>
        <taxon>Gammaproteobacteria</taxon>
        <taxon>Alteromonadales</taxon>
        <taxon>Pseudoalteromonadaceae</taxon>
        <taxon>Psychrosphaera</taxon>
    </lineage>
</organism>
<feature type="transmembrane region" description="Helical" evidence="1">
    <location>
        <begin position="225"/>
        <end position="243"/>
    </location>
</feature>
<dbReference type="EMBL" id="MSCH01000003">
    <property type="protein sequence ID" value="PQJ52241.1"/>
    <property type="molecule type" value="Genomic_DNA"/>
</dbReference>
<feature type="domain" description="FHA" evidence="2">
    <location>
        <begin position="25"/>
        <end position="75"/>
    </location>
</feature>
<keyword evidence="1" id="KW-0472">Membrane</keyword>
<comment type="caution">
    <text evidence="3">The sequence shown here is derived from an EMBL/GenBank/DDBJ whole genome shotgun (WGS) entry which is preliminary data.</text>
</comment>
<evidence type="ECO:0000259" key="2">
    <source>
        <dbReference type="PROSITE" id="PS50006"/>
    </source>
</evidence>
<dbReference type="InterPro" id="IPR008984">
    <property type="entry name" value="SMAD_FHA_dom_sf"/>
</dbReference>
<feature type="transmembrane region" description="Helical" evidence="1">
    <location>
        <begin position="123"/>
        <end position="143"/>
    </location>
</feature>
<dbReference type="SUPFAM" id="SSF49879">
    <property type="entry name" value="SMAD/FHA domain"/>
    <property type="match status" value="1"/>
</dbReference>
<dbReference type="InterPro" id="IPR000253">
    <property type="entry name" value="FHA_dom"/>
</dbReference>
<evidence type="ECO:0000256" key="1">
    <source>
        <dbReference type="SAM" id="Phobius"/>
    </source>
</evidence>
<dbReference type="OrthoDB" id="5762105at2"/>
<dbReference type="Gene3D" id="2.60.200.20">
    <property type="match status" value="1"/>
</dbReference>
<reference evidence="3 4" key="1">
    <citation type="submission" date="2016-12" db="EMBL/GenBank/DDBJ databases">
        <title>Diversity of luminous bacteria.</title>
        <authorList>
            <person name="Yoshizawa S."/>
            <person name="Kogure K."/>
        </authorList>
    </citation>
    <scope>NUCLEOTIDE SEQUENCE [LARGE SCALE GENOMIC DNA]</scope>
    <source>
        <strain evidence="3 4">SA4-48</strain>
    </source>
</reference>
<feature type="transmembrane region" description="Helical" evidence="1">
    <location>
        <begin position="250"/>
        <end position="267"/>
    </location>
</feature>
<dbReference type="Proteomes" id="UP000239007">
    <property type="component" value="Unassembled WGS sequence"/>
</dbReference>
<evidence type="ECO:0000313" key="4">
    <source>
        <dbReference type="Proteomes" id="UP000239007"/>
    </source>
</evidence>